<feature type="region of interest" description="Disordered" evidence="1">
    <location>
        <begin position="537"/>
        <end position="660"/>
    </location>
</feature>
<feature type="compositionally biased region" description="Polar residues" evidence="1">
    <location>
        <begin position="308"/>
        <end position="320"/>
    </location>
</feature>
<dbReference type="EMBL" id="JAULSU010000004">
    <property type="protein sequence ID" value="KAK0620783.1"/>
    <property type="molecule type" value="Genomic_DNA"/>
</dbReference>
<gene>
    <name evidence="2" type="ORF">B0T14DRAFT_567509</name>
</gene>
<keyword evidence="3" id="KW-1185">Reference proteome</keyword>
<proteinExistence type="predicted"/>
<evidence type="ECO:0000313" key="3">
    <source>
        <dbReference type="Proteomes" id="UP001175000"/>
    </source>
</evidence>
<feature type="region of interest" description="Disordered" evidence="1">
    <location>
        <begin position="242"/>
        <end position="288"/>
    </location>
</feature>
<reference evidence="2" key="1">
    <citation type="submission" date="2023-06" db="EMBL/GenBank/DDBJ databases">
        <title>Genome-scale phylogeny and comparative genomics of the fungal order Sordariales.</title>
        <authorList>
            <consortium name="Lawrence Berkeley National Laboratory"/>
            <person name="Hensen N."/>
            <person name="Bonometti L."/>
            <person name="Westerberg I."/>
            <person name="Brannstrom I.O."/>
            <person name="Guillou S."/>
            <person name="Cros-Aarteil S."/>
            <person name="Calhoun S."/>
            <person name="Haridas S."/>
            <person name="Kuo A."/>
            <person name="Mondo S."/>
            <person name="Pangilinan J."/>
            <person name="Riley R."/>
            <person name="Labutti K."/>
            <person name="Andreopoulos B."/>
            <person name="Lipzen A."/>
            <person name="Chen C."/>
            <person name="Yanf M."/>
            <person name="Daum C."/>
            <person name="Ng V."/>
            <person name="Clum A."/>
            <person name="Steindorff A."/>
            <person name="Ohm R."/>
            <person name="Martin F."/>
            <person name="Silar P."/>
            <person name="Natvig D."/>
            <person name="Lalanne C."/>
            <person name="Gautier V."/>
            <person name="Ament-Velasquez S.L."/>
            <person name="Kruys A."/>
            <person name="Hutchinson M.I."/>
            <person name="Powell A.J."/>
            <person name="Barry K."/>
            <person name="Miller A.N."/>
            <person name="Grigoriev I.V."/>
            <person name="Debuchy R."/>
            <person name="Gladieux P."/>
            <person name="Thoren M.H."/>
            <person name="Johannesson H."/>
        </authorList>
    </citation>
    <scope>NUCLEOTIDE SEQUENCE</scope>
    <source>
        <strain evidence="2">CBS 606.72</strain>
    </source>
</reference>
<feature type="compositionally biased region" description="Low complexity" evidence="1">
    <location>
        <begin position="604"/>
        <end position="623"/>
    </location>
</feature>
<name>A0AA40C169_9PEZI</name>
<organism evidence="2 3">
    <name type="scientific">Immersiella caudata</name>
    <dbReference type="NCBI Taxonomy" id="314043"/>
    <lineage>
        <taxon>Eukaryota</taxon>
        <taxon>Fungi</taxon>
        <taxon>Dikarya</taxon>
        <taxon>Ascomycota</taxon>
        <taxon>Pezizomycotina</taxon>
        <taxon>Sordariomycetes</taxon>
        <taxon>Sordariomycetidae</taxon>
        <taxon>Sordariales</taxon>
        <taxon>Lasiosphaeriaceae</taxon>
        <taxon>Immersiella</taxon>
    </lineage>
</organism>
<feature type="compositionally biased region" description="Gly residues" evidence="1">
    <location>
        <begin position="248"/>
        <end position="265"/>
    </location>
</feature>
<feature type="region of interest" description="Disordered" evidence="1">
    <location>
        <begin position="54"/>
        <end position="92"/>
    </location>
</feature>
<dbReference type="Proteomes" id="UP001175000">
    <property type="component" value="Unassembled WGS sequence"/>
</dbReference>
<accession>A0AA40C169</accession>
<feature type="region of interest" description="Disordered" evidence="1">
    <location>
        <begin position="116"/>
        <end position="140"/>
    </location>
</feature>
<feature type="region of interest" description="Disordered" evidence="1">
    <location>
        <begin position="301"/>
        <end position="367"/>
    </location>
</feature>
<feature type="region of interest" description="Disordered" evidence="1">
    <location>
        <begin position="382"/>
        <end position="437"/>
    </location>
</feature>
<evidence type="ECO:0000313" key="2">
    <source>
        <dbReference type="EMBL" id="KAK0620783.1"/>
    </source>
</evidence>
<evidence type="ECO:0000256" key="1">
    <source>
        <dbReference type="SAM" id="MobiDB-lite"/>
    </source>
</evidence>
<feature type="compositionally biased region" description="Low complexity" evidence="1">
    <location>
        <begin position="424"/>
        <end position="437"/>
    </location>
</feature>
<protein>
    <submittedName>
        <fullName evidence="2">Uncharacterized protein</fullName>
    </submittedName>
</protein>
<comment type="caution">
    <text evidence="2">The sequence shown here is derived from an EMBL/GenBank/DDBJ whole genome shotgun (WGS) entry which is preliminary data.</text>
</comment>
<feature type="region of interest" description="Disordered" evidence="1">
    <location>
        <begin position="1"/>
        <end position="34"/>
    </location>
</feature>
<dbReference type="AlphaFoldDB" id="A0AA40C169"/>
<feature type="compositionally biased region" description="Basic and acidic residues" evidence="1">
    <location>
        <begin position="564"/>
        <end position="585"/>
    </location>
</feature>
<sequence length="750" mass="77933">MNMRLPKVREKLSSLVRRGSSKNKKTATTGQHVGTVAPVLEVDLKQVESFRLAEGWLEDASSPPSPKKRSARGGRGGDGANEPGRRNPEARYSATPIADLFSMSTDQLASTLQTITRKPVPPPAPRPAVSGPWSVAPPPSTAPTVDIAPAARVTKRNASAEAAVTEEPQPIRISLRHSVVEPVVAPTPEVKSTRRRAVMSWSNATSPDLSTPSAADAAAQASSQRHAVREISLLRSVGPNTTGLRVTTGGGATVGNGSSGSGSGSIGTNASVENTKRHSTTSIPSPVALQLADRMPIPEAKPILATPDNLSLPTPKSSTSDLRRRSWQPAAALPQAPTSVPSPVTAAPGSMAPPLRRTPSNRPPSAALTSGRLAWIRELENKSSSSSGASKPELQKLKAPGGGGVAGKLAMFEHMQKKQPGPISLSRSNSTTSSRVSSGAMADSLFAGASSTLSLAGDAPPSTARTSIDSTRSIYASHRNSAVLAYYDEEFREKMEGVAGGFTKQLGLDKKGEEVDQTASGLRKVTAQLVEVAKVKTVPEEPQVTKGSASSENAGVETVEEEKPEIKAEEQSEPKVEEKVEEKPAEVSAPVETSPSSDAEPAKVEVAQAQEAPAPEEPSSALLEVEEPAKVAADAPEPAKVEAPEIQTSQVSGAPAEPVVPTAPAVATEAKTETVAPQTPESKQPVIAVGEIAQVSAQEPEVNVAEQKLVEIQVVPEEKSTLGSSEVAAEEVVGAVAEPAVKLQEPTPSS</sequence>